<evidence type="ECO:0000313" key="4">
    <source>
        <dbReference type="Proteomes" id="UP001281761"/>
    </source>
</evidence>
<accession>A0ABQ9WLE0</accession>
<name>A0ABQ9WLE0_9EUKA</name>
<protein>
    <submittedName>
        <fullName evidence="1">Uncharacterized protein</fullName>
    </submittedName>
</protein>
<evidence type="ECO:0000313" key="1">
    <source>
        <dbReference type="EMBL" id="KAK2940275.1"/>
    </source>
</evidence>
<proteinExistence type="predicted"/>
<reference evidence="1 4" key="1">
    <citation type="journal article" date="2022" name="bioRxiv">
        <title>Genomics of Preaxostyla Flagellates Illuminates Evolutionary Transitions and the Path Towards Mitochondrial Loss.</title>
        <authorList>
            <person name="Novak L.V.F."/>
            <person name="Treitli S.C."/>
            <person name="Pyrih J."/>
            <person name="Halakuc P."/>
            <person name="Pipaliya S.V."/>
            <person name="Vacek V."/>
            <person name="Brzon O."/>
            <person name="Soukal P."/>
            <person name="Eme L."/>
            <person name="Dacks J.B."/>
            <person name="Karnkowska A."/>
            <person name="Elias M."/>
            <person name="Hampl V."/>
        </authorList>
    </citation>
    <scope>NUCLEOTIDE SEQUENCE [LARGE SCALE GENOMIC DNA]</scope>
    <source>
        <strain evidence="1">NAU3</strain>
        <tissue evidence="1">Gut</tissue>
    </source>
</reference>
<evidence type="ECO:0000313" key="2">
    <source>
        <dbReference type="EMBL" id="KAK2950471.1"/>
    </source>
</evidence>
<gene>
    <name evidence="2" type="ORF">BLNAU_14589</name>
    <name evidence="1" type="ORF">BLNAU_24811</name>
    <name evidence="3" type="ORF">BLNAU_3300</name>
</gene>
<comment type="caution">
    <text evidence="1">The sequence shown here is derived from an EMBL/GenBank/DDBJ whole genome shotgun (WGS) entry which is preliminary data.</text>
</comment>
<keyword evidence="4" id="KW-1185">Reference proteome</keyword>
<dbReference type="EMBL" id="JARBJD010000135">
    <property type="protein sequence ID" value="KAK2950471.1"/>
    <property type="molecule type" value="Genomic_DNA"/>
</dbReference>
<organism evidence="1 4">
    <name type="scientific">Blattamonas nauphoetae</name>
    <dbReference type="NCBI Taxonomy" id="2049346"/>
    <lineage>
        <taxon>Eukaryota</taxon>
        <taxon>Metamonada</taxon>
        <taxon>Preaxostyla</taxon>
        <taxon>Oxymonadida</taxon>
        <taxon>Blattamonas</taxon>
    </lineage>
</organism>
<dbReference type="EMBL" id="JARBJD010000700">
    <property type="protein sequence ID" value="KAK2940275.1"/>
    <property type="molecule type" value="Genomic_DNA"/>
</dbReference>
<dbReference type="EMBL" id="JARBJD010000014">
    <property type="protein sequence ID" value="KAK2961863.1"/>
    <property type="molecule type" value="Genomic_DNA"/>
</dbReference>
<sequence>MLEHPKSFHSFVETEHLGGAGKAHCSIYIECDNLGFDDTHCVLFVNWEGRYVDILGQSDARLMSSAPLIPLQTTENCH</sequence>
<evidence type="ECO:0000313" key="3">
    <source>
        <dbReference type="EMBL" id="KAK2961863.1"/>
    </source>
</evidence>
<dbReference type="Proteomes" id="UP001281761">
    <property type="component" value="Unassembled WGS sequence"/>
</dbReference>